<dbReference type="OrthoDB" id="1433860at2"/>
<dbReference type="RefSeq" id="WP_160128248.1">
    <property type="nucleotide sequence ID" value="NZ_CP019288.1"/>
</dbReference>
<feature type="signal peptide" evidence="1">
    <location>
        <begin position="1"/>
        <end position="22"/>
    </location>
</feature>
<feature type="chain" id="PRO_5029603478" evidence="1">
    <location>
        <begin position="23"/>
        <end position="355"/>
    </location>
</feature>
<evidence type="ECO:0000313" key="2">
    <source>
        <dbReference type="EMBL" id="QHI35508.1"/>
    </source>
</evidence>
<protein>
    <submittedName>
        <fullName evidence="2">Uncharacterized protein</fullName>
    </submittedName>
</protein>
<reference evidence="2 3" key="1">
    <citation type="journal article" date="2013" name="Int. J. Syst. Evol. Microbiol.">
        <title>Kordia antarctica sp. nov., isolated from Antarctic seawater.</title>
        <authorList>
            <person name="Baek K."/>
            <person name="Choi A."/>
            <person name="Kang I."/>
            <person name="Lee K."/>
            <person name="Cho J.C."/>
        </authorList>
    </citation>
    <scope>NUCLEOTIDE SEQUENCE [LARGE SCALE GENOMIC DNA]</scope>
    <source>
        <strain evidence="2 3">IMCC3317</strain>
    </source>
</reference>
<proteinExistence type="predicted"/>
<sequence>MNKGLIKIIALIFGLFSTFCFSQDYLVTNENDTIYGKVEWKTNITVYVKTKDGKKKFKANQAKFFKRGDFKFSSIKTSIPEFLLEVKKGKVSYYKESHLKSRFTLNYVRQVFLEYNDKIYPINVDTNIKGSGFISNIFGNIQGAGQLGFYSSNFKWSFYQILGKENTLYQLIKNNNYTFEDIELLVDLANISIENKSDFEKRIDTTLKSGYAKGYVIKKEKDTIFGSIKMNRRFVLSDKVNFISKSGTESSYEPKELIEFKINDRTYKNVQIKNKIKHLVQIIEGEISMYRDLKKRQSYLTKDFKEFIAVDKKEKYLKLFKDKPKIYKRIIDNEYKYFEFRSVVKLYNNAPQHRI</sequence>
<dbReference type="EMBL" id="CP019288">
    <property type="protein sequence ID" value="QHI35508.1"/>
    <property type="molecule type" value="Genomic_DNA"/>
</dbReference>
<keyword evidence="1" id="KW-0732">Signal</keyword>
<organism evidence="2 3">
    <name type="scientific">Kordia antarctica</name>
    <dbReference type="NCBI Taxonomy" id="1218801"/>
    <lineage>
        <taxon>Bacteria</taxon>
        <taxon>Pseudomonadati</taxon>
        <taxon>Bacteroidota</taxon>
        <taxon>Flavobacteriia</taxon>
        <taxon>Flavobacteriales</taxon>
        <taxon>Flavobacteriaceae</taxon>
        <taxon>Kordia</taxon>
    </lineage>
</organism>
<dbReference type="Proteomes" id="UP000464657">
    <property type="component" value="Chromosome"/>
</dbReference>
<gene>
    <name evidence="2" type="ORF">IMCC3317_08540</name>
</gene>
<evidence type="ECO:0000256" key="1">
    <source>
        <dbReference type="SAM" id="SignalP"/>
    </source>
</evidence>
<accession>A0A7L4ZFL4</accession>
<name>A0A7L4ZFL4_9FLAO</name>
<dbReference type="AlphaFoldDB" id="A0A7L4ZFL4"/>
<dbReference type="KEGG" id="kan:IMCC3317_08540"/>
<evidence type="ECO:0000313" key="3">
    <source>
        <dbReference type="Proteomes" id="UP000464657"/>
    </source>
</evidence>
<keyword evidence="3" id="KW-1185">Reference proteome</keyword>